<accession>A0A318SCW6</accession>
<evidence type="ECO:0000256" key="1">
    <source>
        <dbReference type="ARBA" id="ARBA00023015"/>
    </source>
</evidence>
<dbReference type="Pfam" id="PF01638">
    <property type="entry name" value="HxlR"/>
    <property type="match status" value="1"/>
</dbReference>
<dbReference type="SUPFAM" id="SSF46785">
    <property type="entry name" value="Winged helix' DNA-binding domain"/>
    <property type="match status" value="1"/>
</dbReference>
<evidence type="ECO:0000256" key="2">
    <source>
        <dbReference type="ARBA" id="ARBA00023125"/>
    </source>
</evidence>
<keyword evidence="3" id="KW-0804">Transcription</keyword>
<dbReference type="Gene3D" id="1.10.10.10">
    <property type="entry name" value="Winged helix-like DNA-binding domain superfamily/Winged helix DNA-binding domain"/>
    <property type="match status" value="1"/>
</dbReference>
<dbReference type="RefSeq" id="WP_110885865.1">
    <property type="nucleotide sequence ID" value="NZ_QJSX01000004.1"/>
</dbReference>
<dbReference type="InterPro" id="IPR011991">
    <property type="entry name" value="ArsR-like_HTH"/>
</dbReference>
<protein>
    <submittedName>
        <fullName evidence="5">HxlR family transcriptional regulator</fullName>
    </submittedName>
</protein>
<organism evidence="5 6">
    <name type="scientific">Deinococcus yavapaiensis KR-236</name>
    <dbReference type="NCBI Taxonomy" id="694435"/>
    <lineage>
        <taxon>Bacteria</taxon>
        <taxon>Thermotogati</taxon>
        <taxon>Deinococcota</taxon>
        <taxon>Deinococci</taxon>
        <taxon>Deinococcales</taxon>
        <taxon>Deinococcaceae</taxon>
        <taxon>Deinococcus</taxon>
    </lineage>
</organism>
<evidence type="ECO:0000313" key="6">
    <source>
        <dbReference type="Proteomes" id="UP000248326"/>
    </source>
</evidence>
<dbReference type="InterPro" id="IPR036388">
    <property type="entry name" value="WH-like_DNA-bd_sf"/>
</dbReference>
<comment type="caution">
    <text evidence="5">The sequence shown here is derived from an EMBL/GenBank/DDBJ whole genome shotgun (WGS) entry which is preliminary data.</text>
</comment>
<reference evidence="5 6" key="1">
    <citation type="submission" date="2018-06" db="EMBL/GenBank/DDBJ databases">
        <title>Genomic Encyclopedia of Type Strains, Phase IV (KMG-IV): sequencing the most valuable type-strain genomes for metagenomic binning, comparative biology and taxonomic classification.</title>
        <authorList>
            <person name="Goeker M."/>
        </authorList>
    </citation>
    <scope>NUCLEOTIDE SEQUENCE [LARGE SCALE GENOMIC DNA]</scope>
    <source>
        <strain evidence="5 6">DSM 18048</strain>
    </source>
</reference>
<dbReference type="InterPro" id="IPR036390">
    <property type="entry name" value="WH_DNA-bd_sf"/>
</dbReference>
<keyword evidence="1" id="KW-0805">Transcription regulation</keyword>
<dbReference type="PROSITE" id="PS51118">
    <property type="entry name" value="HTH_HXLR"/>
    <property type="match status" value="1"/>
</dbReference>
<feature type="domain" description="HTH hxlR-type" evidence="4">
    <location>
        <begin position="13"/>
        <end position="111"/>
    </location>
</feature>
<proteinExistence type="predicted"/>
<dbReference type="PANTHER" id="PTHR33204">
    <property type="entry name" value="TRANSCRIPTIONAL REGULATOR, MARR FAMILY"/>
    <property type="match status" value="1"/>
</dbReference>
<evidence type="ECO:0000259" key="4">
    <source>
        <dbReference type="PROSITE" id="PS51118"/>
    </source>
</evidence>
<keyword evidence="6" id="KW-1185">Reference proteome</keyword>
<dbReference type="CDD" id="cd00090">
    <property type="entry name" value="HTH_ARSR"/>
    <property type="match status" value="1"/>
</dbReference>
<name>A0A318SCW6_9DEIO</name>
<sequence>MAYGSDIERRPECAVERTVGIIGAKWTTLILRELLGGTKRFGELKSALAGISPKTLSDRLRTLEAQGIVTREVFPEVPPRVEYTLTPRGHSLGDIIAAMAKWGAQDRDNVARVD</sequence>
<evidence type="ECO:0000313" key="5">
    <source>
        <dbReference type="EMBL" id="PYE54731.1"/>
    </source>
</evidence>
<evidence type="ECO:0000256" key="3">
    <source>
        <dbReference type="ARBA" id="ARBA00023163"/>
    </source>
</evidence>
<dbReference type="AlphaFoldDB" id="A0A318SCW6"/>
<dbReference type="InterPro" id="IPR002577">
    <property type="entry name" value="HTH_HxlR"/>
</dbReference>
<dbReference type="PANTHER" id="PTHR33204:SF37">
    <property type="entry name" value="HTH-TYPE TRANSCRIPTIONAL REGULATOR YODB"/>
    <property type="match status" value="1"/>
</dbReference>
<dbReference type="GO" id="GO:0003677">
    <property type="term" value="F:DNA binding"/>
    <property type="evidence" value="ECO:0007669"/>
    <property type="project" value="UniProtKB-KW"/>
</dbReference>
<dbReference type="EMBL" id="QJSX01000004">
    <property type="protein sequence ID" value="PYE54731.1"/>
    <property type="molecule type" value="Genomic_DNA"/>
</dbReference>
<dbReference type="Proteomes" id="UP000248326">
    <property type="component" value="Unassembled WGS sequence"/>
</dbReference>
<keyword evidence="2" id="KW-0238">DNA-binding</keyword>
<dbReference type="OrthoDB" id="9791143at2"/>
<gene>
    <name evidence="5" type="ORF">DES52_1041</name>
</gene>